<proteinExistence type="predicted"/>
<evidence type="ECO:0000259" key="1">
    <source>
        <dbReference type="PROSITE" id="PS50181"/>
    </source>
</evidence>
<dbReference type="Pfam" id="PF12937">
    <property type="entry name" value="F-box-like"/>
    <property type="match status" value="1"/>
</dbReference>
<gene>
    <name evidence="2" type="ORF">HU200_039401</name>
</gene>
<dbReference type="SUPFAM" id="SSF81383">
    <property type="entry name" value="F-box domain"/>
    <property type="match status" value="1"/>
</dbReference>
<dbReference type="Gene3D" id="1.20.1280.50">
    <property type="match status" value="1"/>
</dbReference>
<sequence>MPPLSSLPDEFVEEVLLRLPPDPPASLVRAGLVCKRWCRLVSGAGFRRRFREFHRPSPPILRFLYDQRDVAGGGGHVARFIPMPASFPPHHHAGHRGMSPWDSRHGRVLLRSYHLTFTIVVWDPVTDQQLELPKPPPSFSPGIWTVAVLCAAAVGGGCDHLDCNGGPFLVVLMGTNGDKVFSYVYSSEAGTWNLPAANSVCNNELLCPALVELTTMEDGRLGFTRVENFRLSLWSRQVEENGWAESGFIELMDLLPVGADPTSLYVIGCADSIGVVFLYSNVGTLTVDLKSSRVTKVWDSFLADMFPYVSFYTPGACLMHPPCPLISATLLMRDLPISRLNTICS</sequence>
<protein>
    <recommendedName>
        <fullName evidence="1">F-box domain-containing protein</fullName>
    </recommendedName>
</protein>
<dbReference type="InterPro" id="IPR036047">
    <property type="entry name" value="F-box-like_dom_sf"/>
</dbReference>
<feature type="domain" description="F-box" evidence="1">
    <location>
        <begin position="1"/>
        <end position="53"/>
    </location>
</feature>
<name>A0A835EHJ0_9POAL</name>
<organism evidence="2 3">
    <name type="scientific">Digitaria exilis</name>
    <dbReference type="NCBI Taxonomy" id="1010633"/>
    <lineage>
        <taxon>Eukaryota</taxon>
        <taxon>Viridiplantae</taxon>
        <taxon>Streptophyta</taxon>
        <taxon>Embryophyta</taxon>
        <taxon>Tracheophyta</taxon>
        <taxon>Spermatophyta</taxon>
        <taxon>Magnoliopsida</taxon>
        <taxon>Liliopsida</taxon>
        <taxon>Poales</taxon>
        <taxon>Poaceae</taxon>
        <taxon>PACMAD clade</taxon>
        <taxon>Panicoideae</taxon>
        <taxon>Panicodae</taxon>
        <taxon>Paniceae</taxon>
        <taxon>Anthephorinae</taxon>
        <taxon>Digitaria</taxon>
    </lineage>
</organism>
<dbReference type="PANTHER" id="PTHR32133">
    <property type="entry name" value="OS07G0120400 PROTEIN"/>
    <property type="match status" value="1"/>
</dbReference>
<evidence type="ECO:0000313" key="2">
    <source>
        <dbReference type="EMBL" id="KAF8692781.1"/>
    </source>
</evidence>
<accession>A0A835EHJ0</accession>
<comment type="caution">
    <text evidence="2">The sequence shown here is derived from an EMBL/GenBank/DDBJ whole genome shotgun (WGS) entry which is preliminary data.</text>
</comment>
<evidence type="ECO:0000313" key="3">
    <source>
        <dbReference type="Proteomes" id="UP000636709"/>
    </source>
</evidence>
<dbReference type="AlphaFoldDB" id="A0A835EHJ0"/>
<dbReference type="InterPro" id="IPR001810">
    <property type="entry name" value="F-box_dom"/>
</dbReference>
<dbReference type="OrthoDB" id="707666at2759"/>
<dbReference type="PROSITE" id="PS50181">
    <property type="entry name" value="FBOX"/>
    <property type="match status" value="1"/>
</dbReference>
<reference evidence="2" key="1">
    <citation type="submission" date="2020-07" db="EMBL/GenBank/DDBJ databases">
        <title>Genome sequence and genetic diversity analysis of an under-domesticated orphan crop, white fonio (Digitaria exilis).</title>
        <authorList>
            <person name="Bennetzen J.L."/>
            <person name="Chen S."/>
            <person name="Ma X."/>
            <person name="Wang X."/>
            <person name="Yssel A.E.J."/>
            <person name="Chaluvadi S.R."/>
            <person name="Johnson M."/>
            <person name="Gangashetty P."/>
            <person name="Hamidou F."/>
            <person name="Sanogo M.D."/>
            <person name="Zwaenepoel A."/>
            <person name="Wallace J."/>
            <person name="Van De Peer Y."/>
            <person name="Van Deynze A."/>
        </authorList>
    </citation>
    <scope>NUCLEOTIDE SEQUENCE</scope>
    <source>
        <tissue evidence="2">Leaves</tissue>
    </source>
</reference>
<dbReference type="EMBL" id="JACEFO010001929">
    <property type="protein sequence ID" value="KAF8692781.1"/>
    <property type="molecule type" value="Genomic_DNA"/>
</dbReference>
<keyword evidence="3" id="KW-1185">Reference proteome</keyword>
<dbReference type="Proteomes" id="UP000636709">
    <property type="component" value="Unassembled WGS sequence"/>
</dbReference>
<dbReference type="PANTHER" id="PTHR32133:SF370">
    <property type="entry name" value="F-BOX DOMAIN-CONTAINING PROTEIN"/>
    <property type="match status" value="1"/>
</dbReference>